<dbReference type="Gene3D" id="2.160.10.10">
    <property type="entry name" value="Hexapeptide repeat proteins"/>
    <property type="match status" value="1"/>
</dbReference>
<accession>A0A4R2KIX4</accession>
<dbReference type="Proteomes" id="UP000294980">
    <property type="component" value="Unassembled WGS sequence"/>
</dbReference>
<dbReference type="PANTHER" id="PTHR13061">
    <property type="entry name" value="DYNACTIN SUBUNIT P25"/>
    <property type="match status" value="1"/>
</dbReference>
<reference evidence="1 2" key="1">
    <citation type="submission" date="2019-03" db="EMBL/GenBank/DDBJ databases">
        <title>Genomic Encyclopedia of Type Strains, Phase IV (KMG-IV): sequencing the most valuable type-strain genomes for metagenomic binning, comparative biology and taxonomic classification.</title>
        <authorList>
            <person name="Goeker M."/>
        </authorList>
    </citation>
    <scope>NUCLEOTIDE SEQUENCE [LARGE SCALE GENOMIC DNA]</scope>
    <source>
        <strain evidence="1 2">DSM 23344</strain>
    </source>
</reference>
<dbReference type="InterPro" id="IPR050484">
    <property type="entry name" value="Transf_Hexapept/Carb_Anhydrase"/>
</dbReference>
<keyword evidence="1" id="KW-0808">Transferase</keyword>
<proteinExistence type="predicted"/>
<dbReference type="AlphaFoldDB" id="A0A4R2KIX4"/>
<dbReference type="GO" id="GO:0016740">
    <property type="term" value="F:transferase activity"/>
    <property type="evidence" value="ECO:0007669"/>
    <property type="project" value="UniProtKB-KW"/>
</dbReference>
<evidence type="ECO:0000313" key="1">
    <source>
        <dbReference type="EMBL" id="TCO73174.1"/>
    </source>
</evidence>
<dbReference type="Pfam" id="PF00132">
    <property type="entry name" value="Hexapep"/>
    <property type="match status" value="2"/>
</dbReference>
<dbReference type="EMBL" id="SLWX01000016">
    <property type="protein sequence ID" value="TCO73174.1"/>
    <property type="molecule type" value="Genomic_DNA"/>
</dbReference>
<protein>
    <submittedName>
        <fullName evidence="1">Carbonic anhydrase/acetyltransferase-like protein (Isoleucine patch superfamily)</fullName>
    </submittedName>
</protein>
<dbReference type="InterPro" id="IPR047324">
    <property type="entry name" value="LbH_gamma_CA-like"/>
</dbReference>
<organism evidence="1 2">
    <name type="scientific">Chromatocurvus halotolerans</name>
    <dbReference type="NCBI Taxonomy" id="1132028"/>
    <lineage>
        <taxon>Bacteria</taxon>
        <taxon>Pseudomonadati</taxon>
        <taxon>Pseudomonadota</taxon>
        <taxon>Gammaproteobacteria</taxon>
        <taxon>Cellvibrionales</taxon>
        <taxon>Halieaceae</taxon>
        <taxon>Chromatocurvus</taxon>
    </lineage>
</organism>
<dbReference type="CDD" id="cd04645">
    <property type="entry name" value="LbH_gamma_CA_like"/>
    <property type="match status" value="1"/>
</dbReference>
<sequence length="196" mass="21210">MHHYTATSLRAFGNHRPVVGARVLIDPSAVVLGDVTLGDDVSVWPTAVVRGDMHWIRIGDRTSVQDGSVLHITHAGPFNTDGWPLDIGAEVTIGHNATLHGCRIGNRVLIGMGATVMDGAVVEDDVVIAAGALVTPGKRLESGYLYAGSPARQLRELSEREMDFFSYSANNYVRLKDQHIQELEPAVDTPRGQMTT</sequence>
<dbReference type="InterPro" id="IPR001451">
    <property type="entry name" value="Hexapep"/>
</dbReference>
<gene>
    <name evidence="1" type="ORF">EV688_11610</name>
</gene>
<evidence type="ECO:0000313" key="2">
    <source>
        <dbReference type="Proteomes" id="UP000294980"/>
    </source>
</evidence>
<name>A0A4R2KIX4_9GAMM</name>
<keyword evidence="2" id="KW-1185">Reference proteome</keyword>
<dbReference type="OrthoDB" id="9803036at2"/>
<dbReference type="InterPro" id="IPR011004">
    <property type="entry name" value="Trimer_LpxA-like_sf"/>
</dbReference>
<comment type="caution">
    <text evidence="1">The sequence shown here is derived from an EMBL/GenBank/DDBJ whole genome shotgun (WGS) entry which is preliminary data.</text>
</comment>
<dbReference type="RefSeq" id="WP_117319167.1">
    <property type="nucleotide sequence ID" value="NZ_QQSW01000020.1"/>
</dbReference>
<dbReference type="SUPFAM" id="SSF51161">
    <property type="entry name" value="Trimeric LpxA-like enzymes"/>
    <property type="match status" value="1"/>
</dbReference>
<dbReference type="PANTHER" id="PTHR13061:SF56">
    <property type="entry name" value="PROTEIN YRDA"/>
    <property type="match status" value="1"/>
</dbReference>